<accession>A0ACB9IJE8</accession>
<sequence>MAAAVAVSGVRSEEGDGLWWSPTSEPTAKEEAVGSDTLFRRVKFRVPATTRLSGKPLFPLMVKMGRHPNRRDARVVPDIAEFRSMKVKPGQHRSNLVKNRKHVQGNKRHAKLSQTGHRFTSGFVYD</sequence>
<comment type="caution">
    <text evidence="1">The sequence shown here is derived from an EMBL/GenBank/DDBJ whole genome shotgun (WGS) entry which is preliminary data.</text>
</comment>
<proteinExistence type="predicted"/>
<evidence type="ECO:0000313" key="2">
    <source>
        <dbReference type="Proteomes" id="UP001056120"/>
    </source>
</evidence>
<evidence type="ECO:0000313" key="1">
    <source>
        <dbReference type="EMBL" id="KAI3808207.1"/>
    </source>
</evidence>
<protein>
    <submittedName>
        <fullName evidence="1">Uncharacterized protein</fullName>
    </submittedName>
</protein>
<keyword evidence="2" id="KW-1185">Reference proteome</keyword>
<dbReference type="Proteomes" id="UP001056120">
    <property type="component" value="Linkage Group LG08"/>
</dbReference>
<reference evidence="2" key="1">
    <citation type="journal article" date="2022" name="Mol. Ecol. Resour.">
        <title>The genomes of chicory, endive, great burdock and yacon provide insights into Asteraceae palaeo-polyploidization history and plant inulin production.</title>
        <authorList>
            <person name="Fan W."/>
            <person name="Wang S."/>
            <person name="Wang H."/>
            <person name="Wang A."/>
            <person name="Jiang F."/>
            <person name="Liu H."/>
            <person name="Zhao H."/>
            <person name="Xu D."/>
            <person name="Zhang Y."/>
        </authorList>
    </citation>
    <scope>NUCLEOTIDE SEQUENCE [LARGE SCALE GENOMIC DNA]</scope>
    <source>
        <strain evidence="2">cv. Yunnan</strain>
    </source>
</reference>
<name>A0ACB9IJE8_9ASTR</name>
<gene>
    <name evidence="1" type="ORF">L1987_24155</name>
</gene>
<organism evidence="1 2">
    <name type="scientific">Smallanthus sonchifolius</name>
    <dbReference type="NCBI Taxonomy" id="185202"/>
    <lineage>
        <taxon>Eukaryota</taxon>
        <taxon>Viridiplantae</taxon>
        <taxon>Streptophyta</taxon>
        <taxon>Embryophyta</taxon>
        <taxon>Tracheophyta</taxon>
        <taxon>Spermatophyta</taxon>
        <taxon>Magnoliopsida</taxon>
        <taxon>eudicotyledons</taxon>
        <taxon>Gunneridae</taxon>
        <taxon>Pentapetalae</taxon>
        <taxon>asterids</taxon>
        <taxon>campanulids</taxon>
        <taxon>Asterales</taxon>
        <taxon>Asteraceae</taxon>
        <taxon>Asteroideae</taxon>
        <taxon>Heliantheae alliance</taxon>
        <taxon>Millerieae</taxon>
        <taxon>Smallanthus</taxon>
    </lineage>
</organism>
<dbReference type="EMBL" id="CM042025">
    <property type="protein sequence ID" value="KAI3808207.1"/>
    <property type="molecule type" value="Genomic_DNA"/>
</dbReference>
<reference evidence="1 2" key="2">
    <citation type="journal article" date="2022" name="Mol. Ecol. Resour.">
        <title>The genomes of chicory, endive, great burdock and yacon provide insights into Asteraceae paleo-polyploidization history and plant inulin production.</title>
        <authorList>
            <person name="Fan W."/>
            <person name="Wang S."/>
            <person name="Wang H."/>
            <person name="Wang A."/>
            <person name="Jiang F."/>
            <person name="Liu H."/>
            <person name="Zhao H."/>
            <person name="Xu D."/>
            <person name="Zhang Y."/>
        </authorList>
    </citation>
    <scope>NUCLEOTIDE SEQUENCE [LARGE SCALE GENOMIC DNA]</scope>
    <source>
        <strain evidence="2">cv. Yunnan</strain>
        <tissue evidence="1">Leaves</tissue>
    </source>
</reference>